<dbReference type="InterPro" id="IPR015943">
    <property type="entry name" value="WD40/YVTN_repeat-like_dom_sf"/>
</dbReference>
<evidence type="ECO:0000259" key="2">
    <source>
        <dbReference type="Pfam" id="PF00501"/>
    </source>
</evidence>
<dbReference type="InterPro" id="IPR052091">
    <property type="entry name" value="Beta-ala_Activ/Resist"/>
</dbReference>
<evidence type="ECO:0000259" key="3">
    <source>
        <dbReference type="Pfam" id="PF13570"/>
    </source>
</evidence>
<dbReference type="EMBL" id="CACRXK020004182">
    <property type="protein sequence ID" value="CAB4001795.1"/>
    <property type="molecule type" value="Genomic_DNA"/>
</dbReference>
<dbReference type="GO" id="GO:0043041">
    <property type="term" value="P:amino acid activation for nonribosomal peptide biosynthetic process"/>
    <property type="evidence" value="ECO:0007669"/>
    <property type="project" value="TreeGrafter"/>
</dbReference>
<comment type="caution">
    <text evidence="4">The sequence shown here is derived from an EMBL/GenBank/DDBJ whole genome shotgun (WGS) entry which is preliminary data.</text>
</comment>
<proteinExistence type="predicted"/>
<dbReference type="SMART" id="SM00564">
    <property type="entry name" value="PQQ"/>
    <property type="match status" value="4"/>
</dbReference>
<sequence length="912" mass="101013">MFEVTSQDVVYLASPYTFDPSIVQMFLAFYNGAELLITPQGTKLIPQELCQKLFDQHHVTILQPTPSLLYYIGEDLVSRKLLSENSSLSVLAIGGESCPPLSTLTKWKHSKCKTRLYNIYGITEVSSWATCHRITEDELNLTVDDNSSGSFNACKLGAPLLQTELIVYDDSGDIVSENGIGHLWIGGKDRQCLLEGETEENVPIMRDSGDIVQIKDSHMFYLGRSDNQIKRFGHRINLDYIEKTVCEYTDVTSCTLVLETVSTGGTLLHLYAVPKLSKERTAGDLERYKTALCKQIKDALPRPSQPDEVHLVCKFPLTSHGKVDKREVLKSVHDRYLPYKDDLSVDAALSQMWQESVGQNLSVLTIDKESSLRQSKLNSLMKPFSDLDQIPHVKPGDMFMLQGGDSLRAVQFAEQIEKWMRKRCGNPLDLSMLFEIITNKPFSYLVSYVEGTLQIGISHSTKSDERANGDRKRSPNTDSQPIAKMSRSDNNSASIDNDKPFFQRTISVEDDQICTCFVRRGSERFACSPCENTPGCSILRLDAPSISPITELPLKWSVCMEKCIDASPLVVPSCLAGEGEVFIGSHSYLFMSVSLSNGEVLWQIRLGGRIESSACLSRCGKLIVVGCYDGKIYVLARSNGKIAWTYQTQDVVKSSPCLDLKTGLIWIGSHDGCLYGLDITRKVCKMCVKCKEGSCFSSPAISYDPHCVYIGTLAGCFLCVDAVSGEVKWIKRLEKPIFSTPFVQGNNVFVATVNGCLKCLNHYGDEVWELRTDDPLFSSPVGITSQRAAIACDVILASHGHKVYFVSSEGKCGWSTSVDGPVYATPCFVVCNYDLIKQETFTSQTFGSNSVCIVVVTTKGTMYLLAASNGKILKTFSLPGEVFSSPIIVGSDIVLGCRNDYLYCVKLICYKS</sequence>
<dbReference type="InterPro" id="IPR011047">
    <property type="entry name" value="Quinoprotein_ADH-like_sf"/>
</dbReference>
<dbReference type="Pfam" id="PF13570">
    <property type="entry name" value="Beta-prop_ACSF4"/>
    <property type="match status" value="1"/>
</dbReference>
<feature type="region of interest" description="Disordered" evidence="1">
    <location>
        <begin position="460"/>
        <end position="496"/>
    </location>
</feature>
<dbReference type="PANTHER" id="PTHR44394">
    <property type="entry name" value="BETA-ALANINE-ACTIVATING ENZYME"/>
    <property type="match status" value="1"/>
</dbReference>
<organism evidence="4 5">
    <name type="scientific">Paramuricea clavata</name>
    <name type="common">Red gorgonian</name>
    <name type="synonym">Violescent sea-whip</name>
    <dbReference type="NCBI Taxonomy" id="317549"/>
    <lineage>
        <taxon>Eukaryota</taxon>
        <taxon>Metazoa</taxon>
        <taxon>Cnidaria</taxon>
        <taxon>Anthozoa</taxon>
        <taxon>Octocorallia</taxon>
        <taxon>Malacalcyonacea</taxon>
        <taxon>Plexauridae</taxon>
        <taxon>Paramuricea</taxon>
    </lineage>
</organism>
<dbReference type="SUPFAM" id="SSF50998">
    <property type="entry name" value="Quinoprotein alcohol dehydrogenase-like"/>
    <property type="match status" value="1"/>
</dbReference>
<name>A0A6S7H7P2_PARCT</name>
<dbReference type="SUPFAM" id="SSF56801">
    <property type="entry name" value="Acetyl-CoA synthetase-like"/>
    <property type="match status" value="1"/>
</dbReference>
<dbReference type="AlphaFoldDB" id="A0A6S7H7P2"/>
<dbReference type="Gene3D" id="3.30.300.30">
    <property type="match status" value="1"/>
</dbReference>
<evidence type="ECO:0000313" key="5">
    <source>
        <dbReference type="Proteomes" id="UP001152795"/>
    </source>
</evidence>
<dbReference type="OrthoDB" id="408177at2759"/>
<accession>A0A6S7H7P2</accession>
<dbReference type="Pfam" id="PF00501">
    <property type="entry name" value="AMP-binding"/>
    <property type="match status" value="1"/>
</dbReference>
<feature type="domain" description="Pyrrolo-quinoline quinone repeat" evidence="3">
    <location>
        <begin position="560"/>
        <end position="907"/>
    </location>
</feature>
<dbReference type="InterPro" id="IPR018391">
    <property type="entry name" value="PQQ_b-propeller_rpt"/>
</dbReference>
<gene>
    <name evidence="4" type="ORF">PACLA_8A046302</name>
</gene>
<dbReference type="Proteomes" id="UP001152795">
    <property type="component" value="Unassembled WGS sequence"/>
</dbReference>
<evidence type="ECO:0000256" key="1">
    <source>
        <dbReference type="SAM" id="MobiDB-lite"/>
    </source>
</evidence>
<feature type="compositionally biased region" description="Basic and acidic residues" evidence="1">
    <location>
        <begin position="461"/>
        <end position="475"/>
    </location>
</feature>
<dbReference type="InterPro" id="IPR002372">
    <property type="entry name" value="PQQ_rpt_dom"/>
</dbReference>
<feature type="domain" description="AMP-dependent synthetase/ligase" evidence="2">
    <location>
        <begin position="3"/>
        <end position="188"/>
    </location>
</feature>
<evidence type="ECO:0000313" key="4">
    <source>
        <dbReference type="EMBL" id="CAB4001795.1"/>
    </source>
</evidence>
<dbReference type="InterPro" id="IPR000873">
    <property type="entry name" value="AMP-dep_synth/lig_dom"/>
</dbReference>
<protein>
    <submittedName>
        <fullName evidence="4">Acyl- synthetase family member 4 isoform X1</fullName>
    </submittedName>
</protein>
<keyword evidence="5" id="KW-1185">Reference proteome</keyword>
<dbReference type="InterPro" id="IPR042099">
    <property type="entry name" value="ANL_N_sf"/>
</dbReference>
<dbReference type="Gene3D" id="2.130.10.10">
    <property type="entry name" value="YVTN repeat-like/Quinoprotein amine dehydrogenase"/>
    <property type="match status" value="3"/>
</dbReference>
<dbReference type="Gene3D" id="3.40.50.12780">
    <property type="entry name" value="N-terminal domain of ligase-like"/>
    <property type="match status" value="1"/>
</dbReference>
<reference evidence="4" key="1">
    <citation type="submission" date="2020-04" db="EMBL/GenBank/DDBJ databases">
        <authorList>
            <person name="Alioto T."/>
            <person name="Alioto T."/>
            <person name="Gomez Garrido J."/>
        </authorList>
    </citation>
    <scope>NUCLEOTIDE SEQUENCE</scope>
    <source>
        <strain evidence="4">A484AB</strain>
    </source>
</reference>
<dbReference type="PANTHER" id="PTHR44394:SF1">
    <property type="entry name" value="BETA-ALANINE-ACTIVATING ENZYME"/>
    <property type="match status" value="1"/>
</dbReference>
<dbReference type="InterPro" id="IPR045851">
    <property type="entry name" value="AMP-bd_C_sf"/>
</dbReference>